<evidence type="ECO:0000313" key="6">
    <source>
        <dbReference type="Proteomes" id="UP000438760"/>
    </source>
</evidence>
<dbReference type="Gene3D" id="1.10.10.60">
    <property type="entry name" value="Homeodomain-like"/>
    <property type="match status" value="1"/>
</dbReference>
<feature type="domain" description="HTH araC/xylS-type" evidence="4">
    <location>
        <begin position="193"/>
        <end position="291"/>
    </location>
</feature>
<sequence length="292" mass="34460">MKRDKLTVQAIQSMFNLYDHQRVEGVFITNDMNQLRKHFSGNQHLFDGLMIGMCFDGSNRIKVNHSEYFGEKGDLMILLPHTLIESELISPDFRTITIVISLDFIVSYPILRDFISNEFVRNNPIVKLSDLQYSLMMDYMSFLQRYYYEALITDKEEVLRHLIFALISSISKVYRTLPESSRKFKDRKDKIVDDFYVLLSQNYKKERAVSFYADKLYLTPKYLTTVIRERTGKSILAWINEAVIIYAKFLLKSTTMTINEISQELQFSDASVFCRFFKRYAQKTPNEYRLSS</sequence>
<comment type="caution">
    <text evidence="5">The sequence shown here is derived from an EMBL/GenBank/DDBJ whole genome shotgun (WGS) entry which is preliminary data.</text>
</comment>
<dbReference type="InterPro" id="IPR037923">
    <property type="entry name" value="HTH-like"/>
</dbReference>
<dbReference type="GO" id="GO:0043565">
    <property type="term" value="F:sequence-specific DNA binding"/>
    <property type="evidence" value="ECO:0007669"/>
    <property type="project" value="InterPro"/>
</dbReference>
<keyword evidence="1" id="KW-0805">Transcription regulation</keyword>
<dbReference type="GO" id="GO:0003700">
    <property type="term" value="F:DNA-binding transcription factor activity"/>
    <property type="evidence" value="ECO:0007669"/>
    <property type="project" value="InterPro"/>
</dbReference>
<keyword evidence="6" id="KW-1185">Reference proteome</keyword>
<name>A0A6I3LH62_9FLAO</name>
<dbReference type="EMBL" id="WMJX01000010">
    <property type="protein sequence ID" value="MTG97838.1"/>
    <property type="molecule type" value="Genomic_DNA"/>
</dbReference>
<dbReference type="Proteomes" id="UP000438760">
    <property type="component" value="Unassembled WGS sequence"/>
</dbReference>
<dbReference type="PANTHER" id="PTHR43280">
    <property type="entry name" value="ARAC-FAMILY TRANSCRIPTIONAL REGULATOR"/>
    <property type="match status" value="1"/>
</dbReference>
<dbReference type="RefSeq" id="WP_155091877.1">
    <property type="nucleotide sequence ID" value="NZ_CP102754.1"/>
</dbReference>
<evidence type="ECO:0000256" key="3">
    <source>
        <dbReference type="ARBA" id="ARBA00023163"/>
    </source>
</evidence>
<accession>A0A6I3LH62</accession>
<dbReference type="Pfam" id="PF12833">
    <property type="entry name" value="HTH_18"/>
    <property type="match status" value="1"/>
</dbReference>
<dbReference type="OrthoDB" id="632644at2"/>
<protein>
    <submittedName>
        <fullName evidence="5">Helix-turn-helix domain-containing protein</fullName>
    </submittedName>
</protein>
<reference evidence="5 6" key="1">
    <citation type="submission" date="2019-11" db="EMBL/GenBank/DDBJ databases">
        <title>Genome of Strain BIT-d1.</title>
        <authorList>
            <person name="Yang Y."/>
        </authorList>
    </citation>
    <scope>NUCLEOTIDE SEQUENCE [LARGE SCALE GENOMIC DNA]</scope>
    <source>
        <strain evidence="5 6">BIT-d1</strain>
    </source>
</reference>
<dbReference type="InterPro" id="IPR009057">
    <property type="entry name" value="Homeodomain-like_sf"/>
</dbReference>
<evidence type="ECO:0000256" key="2">
    <source>
        <dbReference type="ARBA" id="ARBA00023125"/>
    </source>
</evidence>
<dbReference type="SMART" id="SM00342">
    <property type="entry name" value="HTH_ARAC"/>
    <property type="match status" value="1"/>
</dbReference>
<evidence type="ECO:0000256" key="1">
    <source>
        <dbReference type="ARBA" id="ARBA00023015"/>
    </source>
</evidence>
<proteinExistence type="predicted"/>
<evidence type="ECO:0000259" key="4">
    <source>
        <dbReference type="PROSITE" id="PS01124"/>
    </source>
</evidence>
<dbReference type="SUPFAM" id="SSF51215">
    <property type="entry name" value="Regulatory protein AraC"/>
    <property type="match status" value="1"/>
</dbReference>
<dbReference type="InterPro" id="IPR018060">
    <property type="entry name" value="HTH_AraC"/>
</dbReference>
<keyword evidence="2" id="KW-0238">DNA-binding</keyword>
<organism evidence="5 6">
    <name type="scientific">Myroides albus</name>
    <dbReference type="NCBI Taxonomy" id="2562892"/>
    <lineage>
        <taxon>Bacteria</taxon>
        <taxon>Pseudomonadati</taxon>
        <taxon>Bacteroidota</taxon>
        <taxon>Flavobacteriia</taxon>
        <taxon>Flavobacteriales</taxon>
        <taxon>Flavobacteriaceae</taxon>
        <taxon>Myroides</taxon>
    </lineage>
</organism>
<dbReference type="PROSITE" id="PS01124">
    <property type="entry name" value="HTH_ARAC_FAMILY_2"/>
    <property type="match status" value="1"/>
</dbReference>
<dbReference type="AlphaFoldDB" id="A0A6I3LH62"/>
<gene>
    <name evidence="5" type="ORF">GJV76_06735</name>
</gene>
<dbReference type="SUPFAM" id="SSF46689">
    <property type="entry name" value="Homeodomain-like"/>
    <property type="match status" value="1"/>
</dbReference>
<dbReference type="PANTHER" id="PTHR43280:SF32">
    <property type="entry name" value="TRANSCRIPTIONAL REGULATORY PROTEIN"/>
    <property type="match status" value="1"/>
</dbReference>
<evidence type="ECO:0000313" key="5">
    <source>
        <dbReference type="EMBL" id="MTG97838.1"/>
    </source>
</evidence>
<keyword evidence="3" id="KW-0804">Transcription</keyword>